<dbReference type="EnsemblMetazoa" id="GPAI011665-RA">
    <property type="protein sequence ID" value="GPAI011665-PA"/>
    <property type="gene ID" value="GPAI011665"/>
</dbReference>
<sequence>MSSAPYNYNYIFKYIIIGDMGVGKSCILHQFTDKKYASSANTEQTKTTNCFVGEERADEKEASILSSAYCGFRGPYWPSWFQIVTVAPDSMLRISMKIGTNYNNE</sequence>
<reference evidence="2" key="1">
    <citation type="submission" date="2014-03" db="EMBL/GenBank/DDBJ databases">
        <authorList>
            <person name="Aksoy S."/>
            <person name="Warren W."/>
            <person name="Wilson R.K."/>
        </authorList>
    </citation>
    <scope>NUCLEOTIDE SEQUENCE [LARGE SCALE GENOMIC DNA]</scope>
    <source>
        <strain evidence="2">IAEA</strain>
    </source>
</reference>
<dbReference type="Proteomes" id="UP000092445">
    <property type="component" value="Unassembled WGS sequence"/>
</dbReference>
<accession>A0A1A9ZDU7</accession>
<dbReference type="SUPFAM" id="SSF52540">
    <property type="entry name" value="P-loop containing nucleoside triphosphate hydrolases"/>
    <property type="match status" value="1"/>
</dbReference>
<dbReference type="STRING" id="7398.A0A1A9ZDU7"/>
<keyword evidence="2" id="KW-1185">Reference proteome</keyword>
<proteinExistence type="predicted"/>
<dbReference type="Pfam" id="PF00071">
    <property type="entry name" value="Ras"/>
    <property type="match status" value="1"/>
</dbReference>
<evidence type="ECO:0000313" key="2">
    <source>
        <dbReference type="Proteomes" id="UP000092445"/>
    </source>
</evidence>
<dbReference type="InterPro" id="IPR027417">
    <property type="entry name" value="P-loop_NTPase"/>
</dbReference>
<dbReference type="PROSITE" id="PS51419">
    <property type="entry name" value="RAB"/>
    <property type="match status" value="1"/>
</dbReference>
<dbReference type="InterPro" id="IPR001806">
    <property type="entry name" value="Small_GTPase"/>
</dbReference>
<dbReference type="Gene3D" id="3.40.50.300">
    <property type="entry name" value="P-loop containing nucleotide triphosphate hydrolases"/>
    <property type="match status" value="1"/>
</dbReference>
<dbReference type="GO" id="GO:0005525">
    <property type="term" value="F:GTP binding"/>
    <property type="evidence" value="ECO:0007669"/>
    <property type="project" value="InterPro"/>
</dbReference>
<dbReference type="VEuPathDB" id="VectorBase:GPAI011665"/>
<organism evidence="1 2">
    <name type="scientific">Glossina pallidipes</name>
    <name type="common">Tsetse fly</name>
    <dbReference type="NCBI Taxonomy" id="7398"/>
    <lineage>
        <taxon>Eukaryota</taxon>
        <taxon>Metazoa</taxon>
        <taxon>Ecdysozoa</taxon>
        <taxon>Arthropoda</taxon>
        <taxon>Hexapoda</taxon>
        <taxon>Insecta</taxon>
        <taxon>Pterygota</taxon>
        <taxon>Neoptera</taxon>
        <taxon>Endopterygota</taxon>
        <taxon>Diptera</taxon>
        <taxon>Brachycera</taxon>
        <taxon>Muscomorpha</taxon>
        <taxon>Hippoboscoidea</taxon>
        <taxon>Glossinidae</taxon>
        <taxon>Glossina</taxon>
    </lineage>
</organism>
<evidence type="ECO:0000313" key="1">
    <source>
        <dbReference type="EnsemblMetazoa" id="GPAI011665-PA"/>
    </source>
</evidence>
<protein>
    <submittedName>
        <fullName evidence="1">Uncharacterized protein</fullName>
    </submittedName>
</protein>
<name>A0A1A9ZDU7_GLOPL</name>
<reference evidence="1" key="2">
    <citation type="submission" date="2020-05" db="UniProtKB">
        <authorList>
            <consortium name="EnsemblMetazoa"/>
        </authorList>
    </citation>
    <scope>IDENTIFICATION</scope>
    <source>
        <strain evidence="1">IAEA</strain>
    </source>
</reference>
<dbReference type="AlphaFoldDB" id="A0A1A9ZDU7"/>
<dbReference type="GO" id="GO:0003924">
    <property type="term" value="F:GTPase activity"/>
    <property type="evidence" value="ECO:0007669"/>
    <property type="project" value="InterPro"/>
</dbReference>